<feature type="region of interest" description="Disordered" evidence="1">
    <location>
        <begin position="29"/>
        <end position="59"/>
    </location>
</feature>
<evidence type="ECO:0000313" key="3">
    <source>
        <dbReference type="Proteomes" id="UP000005237"/>
    </source>
</evidence>
<proteinExistence type="predicted"/>
<dbReference type="EnsemblMetazoa" id="CJA33747b.1">
    <property type="protein sequence ID" value="CJA33747b.1"/>
    <property type="gene ID" value="WBGene00209594"/>
</dbReference>
<sequence length="149" mass="16507">MRRVRITNEWILQFGKIKKLKSIEIPDPIVGDAEKNEESGDAQTRNQAMSPNVNESQDDIDIVPSDQLHRFSASQFPQYPQISFPAALINSPVALFLKCLDAPGIEPSRLEVTVSSIFKAHLDNVFAAARSKIVKRCRTGDAEQPSTSA</sequence>
<dbReference type="AlphaFoldDB" id="A0A8R1ECE2"/>
<reference evidence="3" key="1">
    <citation type="submission" date="2010-08" db="EMBL/GenBank/DDBJ databases">
        <authorList>
            <consortium name="Caenorhabditis japonica Sequencing Consortium"/>
            <person name="Wilson R.K."/>
        </authorList>
    </citation>
    <scope>NUCLEOTIDE SEQUENCE [LARGE SCALE GENOMIC DNA]</scope>
    <source>
        <strain evidence="3">DF5081</strain>
    </source>
</reference>
<evidence type="ECO:0000256" key="1">
    <source>
        <dbReference type="SAM" id="MobiDB-lite"/>
    </source>
</evidence>
<protein>
    <submittedName>
        <fullName evidence="2">Uncharacterized protein</fullName>
    </submittedName>
</protein>
<evidence type="ECO:0000313" key="2">
    <source>
        <dbReference type="EnsemblMetazoa" id="CJA33747b.1"/>
    </source>
</evidence>
<feature type="compositionally biased region" description="Polar residues" evidence="1">
    <location>
        <begin position="41"/>
        <end position="55"/>
    </location>
</feature>
<dbReference type="Proteomes" id="UP000005237">
    <property type="component" value="Unassembled WGS sequence"/>
</dbReference>
<organism evidence="2 3">
    <name type="scientific">Caenorhabditis japonica</name>
    <dbReference type="NCBI Taxonomy" id="281687"/>
    <lineage>
        <taxon>Eukaryota</taxon>
        <taxon>Metazoa</taxon>
        <taxon>Ecdysozoa</taxon>
        <taxon>Nematoda</taxon>
        <taxon>Chromadorea</taxon>
        <taxon>Rhabditida</taxon>
        <taxon>Rhabditina</taxon>
        <taxon>Rhabditomorpha</taxon>
        <taxon>Rhabditoidea</taxon>
        <taxon>Rhabditidae</taxon>
        <taxon>Peloderinae</taxon>
        <taxon>Caenorhabditis</taxon>
    </lineage>
</organism>
<reference evidence="2" key="2">
    <citation type="submission" date="2022-06" db="UniProtKB">
        <authorList>
            <consortium name="EnsemblMetazoa"/>
        </authorList>
    </citation>
    <scope>IDENTIFICATION</scope>
    <source>
        <strain evidence="2">DF5081</strain>
    </source>
</reference>
<keyword evidence="3" id="KW-1185">Reference proteome</keyword>
<name>A0A8R1ECE2_CAEJA</name>
<accession>A0A8R1ECE2</accession>